<dbReference type="PANTHER" id="PTHR24221:SF248">
    <property type="entry name" value="ABC TRANSPORTER TRANSMEMBRANE REGION"/>
    <property type="match status" value="1"/>
</dbReference>
<dbReference type="GO" id="GO:0005524">
    <property type="term" value="F:ATP binding"/>
    <property type="evidence" value="ECO:0007669"/>
    <property type="project" value="UniProtKB-KW"/>
</dbReference>
<evidence type="ECO:0000256" key="7">
    <source>
        <dbReference type="ARBA" id="ARBA00023136"/>
    </source>
</evidence>
<dbReference type="PROSITE" id="PS50893">
    <property type="entry name" value="ABC_TRANSPORTER_2"/>
    <property type="match status" value="1"/>
</dbReference>
<keyword evidence="3 8" id="KW-0812">Transmembrane</keyword>
<dbReference type="Gene3D" id="1.20.1560.10">
    <property type="entry name" value="ABC transporter type 1, transmembrane domain"/>
    <property type="match status" value="1"/>
</dbReference>
<evidence type="ECO:0000256" key="6">
    <source>
        <dbReference type="ARBA" id="ARBA00022989"/>
    </source>
</evidence>
<feature type="transmembrane region" description="Helical" evidence="8">
    <location>
        <begin position="390"/>
        <end position="415"/>
    </location>
</feature>
<evidence type="ECO:0000256" key="8">
    <source>
        <dbReference type="SAM" id="Phobius"/>
    </source>
</evidence>
<dbReference type="InterPro" id="IPR003439">
    <property type="entry name" value="ABC_transporter-like_ATP-bd"/>
</dbReference>
<keyword evidence="6 8" id="KW-1133">Transmembrane helix</keyword>
<feature type="transmembrane region" description="Helical" evidence="8">
    <location>
        <begin position="308"/>
        <end position="326"/>
    </location>
</feature>
<dbReference type="InterPro" id="IPR036640">
    <property type="entry name" value="ABC1_TM_sf"/>
</dbReference>
<dbReference type="Pfam" id="PF00664">
    <property type="entry name" value="ABC_membrane"/>
    <property type="match status" value="1"/>
</dbReference>
<name>A0ABU5IBF3_9BURK</name>
<sequence length="739" mass="78632">MDRNHALNAAPASAAAAAPAAVAAAALQRLLGLLGHGVEREAVHHALQAAGTPSFGQGRETLRQLDGALGKLGLFNFELASARGRTLEPRHLPLLIEHEGMSWVLLEQRGEHVVLDSGVGELRELPRAEIADALAVWLRPRTVAAAPADDDAQPARALLWNALRQRRRLLSEIALASLLTSVLAVATGLFSQQVYDRVVPSFALSTLWALVGIVGVLLVFDFALRVVRARMLDRIACEIDEEVSSEVFRVLGDVRLDARPRAVGTLAAQVGGLESTRAFFTSSVLFTLAEIPFALIFIVVIACIAGPVAWIYVAAAAVALVVGLLAQARVRRLTAQQQVSMHHRNGVLVEAIAGSETLKALGAGWRFAERWRALTHDISEHARRQRATNALTGSIAASLSSTSYLGVVVCGVYLIQDGSLTVGGLTAITMLGSRVVGPIAAGIHLLTQAHAATLALKAVNAVLSLPAERDPGVQLLRPQQLGAELRLEGVRFGYGEAPVPQIDIDNLTLAEGDRVVLVGPPGSGKSTLLRLLAGLYRPSAGRVLLGGYDLALLEPDALRRAVALLPQEVQMFRGSLRENLCLGSVVEDQRLLDAVHALGLDAMLADHPRGLDRPIAEGGSGLSVGQRQLCGVARAMARRPRVWLLDEPSSALDPATEQRMYQAIERQLGERDVLVIATHRPAAASLCRRAILMQRGRVVGDGDRDALVYRLRAGQRPAQAQAQAQAAPAAADGVATVNS</sequence>
<dbReference type="InterPro" id="IPR027417">
    <property type="entry name" value="P-loop_NTPase"/>
</dbReference>
<feature type="transmembrane region" description="Helical" evidence="8">
    <location>
        <begin position="169"/>
        <end position="190"/>
    </location>
</feature>
<feature type="domain" description="ABC transmembrane type-1" evidence="10">
    <location>
        <begin position="173"/>
        <end position="451"/>
    </location>
</feature>
<comment type="subcellular location">
    <subcellularLocation>
        <location evidence="1">Cell membrane</location>
        <topology evidence="1">Multi-pass membrane protein</topology>
    </subcellularLocation>
</comment>
<keyword evidence="7 8" id="KW-0472">Membrane</keyword>
<gene>
    <name evidence="11" type="ORF">SM757_06715</name>
</gene>
<organism evidence="11 12">
    <name type="scientific">Azohydromonas lata</name>
    <dbReference type="NCBI Taxonomy" id="45677"/>
    <lineage>
        <taxon>Bacteria</taxon>
        <taxon>Pseudomonadati</taxon>
        <taxon>Pseudomonadota</taxon>
        <taxon>Betaproteobacteria</taxon>
        <taxon>Burkholderiales</taxon>
        <taxon>Sphaerotilaceae</taxon>
        <taxon>Azohydromonas</taxon>
    </lineage>
</organism>
<reference evidence="11 12" key="1">
    <citation type="submission" date="2023-11" db="EMBL/GenBank/DDBJ databases">
        <title>Draft genome of Azohydromonas lata strain H1 (DSM1123), a polyhydroxyalkanoate producer.</title>
        <authorList>
            <person name="Traversa D."/>
            <person name="D'Addabbo P."/>
            <person name="Pazzani C."/>
            <person name="Manzari C."/>
            <person name="Chiara M."/>
            <person name="Scrascia M."/>
        </authorList>
    </citation>
    <scope>NUCLEOTIDE SEQUENCE [LARGE SCALE GENOMIC DNA]</scope>
    <source>
        <strain evidence="11 12">H1</strain>
    </source>
</reference>
<evidence type="ECO:0000313" key="11">
    <source>
        <dbReference type="EMBL" id="MDZ5456262.1"/>
    </source>
</evidence>
<evidence type="ECO:0000313" key="12">
    <source>
        <dbReference type="Proteomes" id="UP001293718"/>
    </source>
</evidence>
<feature type="domain" description="ABC transporter" evidence="9">
    <location>
        <begin position="485"/>
        <end position="720"/>
    </location>
</feature>
<evidence type="ECO:0000256" key="4">
    <source>
        <dbReference type="ARBA" id="ARBA00022741"/>
    </source>
</evidence>
<feature type="transmembrane region" description="Helical" evidence="8">
    <location>
        <begin position="202"/>
        <end position="224"/>
    </location>
</feature>
<evidence type="ECO:0000259" key="10">
    <source>
        <dbReference type="PROSITE" id="PS50929"/>
    </source>
</evidence>
<dbReference type="PROSITE" id="PS50929">
    <property type="entry name" value="ABC_TM1F"/>
    <property type="match status" value="1"/>
</dbReference>
<evidence type="ECO:0000256" key="3">
    <source>
        <dbReference type="ARBA" id="ARBA00022692"/>
    </source>
</evidence>
<protein>
    <submittedName>
        <fullName evidence="11">ATP-binding cassette domain-containing protein</fullName>
    </submittedName>
</protein>
<keyword evidence="12" id="KW-1185">Reference proteome</keyword>
<dbReference type="Gene3D" id="3.40.50.300">
    <property type="entry name" value="P-loop containing nucleotide triphosphate hydrolases"/>
    <property type="match status" value="1"/>
</dbReference>
<dbReference type="Proteomes" id="UP001293718">
    <property type="component" value="Unassembled WGS sequence"/>
</dbReference>
<dbReference type="RefSeq" id="WP_322464871.1">
    <property type="nucleotide sequence ID" value="NZ_JAXOJX010000007.1"/>
</dbReference>
<dbReference type="SUPFAM" id="SSF52540">
    <property type="entry name" value="P-loop containing nucleoside triphosphate hydrolases"/>
    <property type="match status" value="1"/>
</dbReference>
<accession>A0ABU5IBF3</accession>
<evidence type="ECO:0000259" key="9">
    <source>
        <dbReference type="PROSITE" id="PS50893"/>
    </source>
</evidence>
<proteinExistence type="predicted"/>
<keyword evidence="2" id="KW-1003">Cell membrane</keyword>
<dbReference type="InterPro" id="IPR003593">
    <property type="entry name" value="AAA+_ATPase"/>
</dbReference>
<dbReference type="SMART" id="SM00382">
    <property type="entry name" value="AAA"/>
    <property type="match status" value="1"/>
</dbReference>
<dbReference type="EMBL" id="JAXOJX010000007">
    <property type="protein sequence ID" value="MDZ5456262.1"/>
    <property type="molecule type" value="Genomic_DNA"/>
</dbReference>
<dbReference type="SUPFAM" id="SSF90123">
    <property type="entry name" value="ABC transporter transmembrane region"/>
    <property type="match status" value="1"/>
</dbReference>
<evidence type="ECO:0000256" key="1">
    <source>
        <dbReference type="ARBA" id="ARBA00004651"/>
    </source>
</evidence>
<evidence type="ECO:0000256" key="5">
    <source>
        <dbReference type="ARBA" id="ARBA00022840"/>
    </source>
</evidence>
<dbReference type="InterPro" id="IPR011527">
    <property type="entry name" value="ABC1_TM_dom"/>
</dbReference>
<evidence type="ECO:0000256" key="2">
    <source>
        <dbReference type="ARBA" id="ARBA00022475"/>
    </source>
</evidence>
<keyword evidence="4" id="KW-0547">Nucleotide-binding</keyword>
<keyword evidence="5 11" id="KW-0067">ATP-binding</keyword>
<dbReference type="InterPro" id="IPR039421">
    <property type="entry name" value="Type_1_exporter"/>
</dbReference>
<feature type="transmembrane region" description="Helical" evidence="8">
    <location>
        <begin position="278"/>
        <end position="302"/>
    </location>
</feature>
<dbReference type="Pfam" id="PF00005">
    <property type="entry name" value="ABC_tran"/>
    <property type="match status" value="1"/>
</dbReference>
<comment type="caution">
    <text evidence="11">The sequence shown here is derived from an EMBL/GenBank/DDBJ whole genome shotgun (WGS) entry which is preliminary data.</text>
</comment>
<dbReference type="PANTHER" id="PTHR24221">
    <property type="entry name" value="ATP-BINDING CASSETTE SUB-FAMILY B"/>
    <property type="match status" value="1"/>
</dbReference>